<accession>D6LEB1</accession>
<sequence>MDLLNSKLKTLNEKKAIIEAKKTELIAKHSELKTLKKVAEEKIIKSKLVF</sequence>
<reference evidence="2 3" key="1">
    <citation type="submission" date="2010-03" db="EMBL/GenBank/DDBJ databases">
        <title>The Genome Sequence of Fusobacterium sp. 1_1_41FAA.</title>
        <authorList>
            <consortium name="The Broad Institute Genome Sequencing Platform"/>
            <person name="Ward D."/>
            <person name="Earl A."/>
            <person name="Feldgarden M."/>
            <person name="Gevers D."/>
            <person name="Young S.K."/>
            <person name="Zeng Q."/>
            <person name="Koehrsen M."/>
            <person name="Alvarado L."/>
            <person name="Berlin A."/>
            <person name="Borenstein D."/>
            <person name="Chapman S."/>
            <person name="Chen Z."/>
            <person name="Engels R."/>
            <person name="Freedman E."/>
            <person name="Gellesch M."/>
            <person name="Goldberg J."/>
            <person name="Griggs A."/>
            <person name="Gujja S."/>
            <person name="Heilman E."/>
            <person name="Heiman D."/>
            <person name="Hepburn T."/>
            <person name="Howarth C."/>
            <person name="Jen D."/>
            <person name="Larson L."/>
            <person name="Mehta T."/>
            <person name="Park D."/>
            <person name="Pearson M."/>
            <person name="Richards J."/>
            <person name="Roberts A."/>
            <person name="Saif S."/>
            <person name="Shea T."/>
            <person name="Shenoy N."/>
            <person name="Sisk P."/>
            <person name="Stolte C."/>
            <person name="Sykes S."/>
            <person name="Walk T."/>
            <person name="White J."/>
            <person name="Yandava C."/>
            <person name="Strauss J.C."/>
            <person name="Ambrose C.E."/>
            <person name="Allen-Vercoe E."/>
            <person name="Haas B."/>
            <person name="Henn M.R."/>
            <person name="Nusbaum C."/>
            <person name="Birren B."/>
        </authorList>
    </citation>
    <scope>NUCLEOTIDE SEQUENCE [LARGE SCALE GENOMIC DNA]</scope>
    <source>
        <strain evidence="2 3">1_1_41FAA</strain>
    </source>
</reference>
<evidence type="ECO:0000313" key="3">
    <source>
        <dbReference type="Proteomes" id="UP000003964"/>
    </source>
</evidence>
<dbReference type="RefSeq" id="WP_008820079.1">
    <property type="nucleotide sequence ID" value="NZ_GG770381.1"/>
</dbReference>
<name>D6LEB1_9FUSO</name>
<protein>
    <submittedName>
        <fullName evidence="2">Uncharacterized protein</fullName>
    </submittedName>
</protein>
<gene>
    <name evidence="2" type="ORF">HMPREF0400_00046</name>
</gene>
<keyword evidence="1" id="KW-0175">Coiled coil</keyword>
<evidence type="ECO:0000313" key="2">
    <source>
        <dbReference type="EMBL" id="EFG28496.2"/>
    </source>
</evidence>
<proteinExistence type="predicted"/>
<evidence type="ECO:0000256" key="1">
    <source>
        <dbReference type="SAM" id="Coils"/>
    </source>
</evidence>
<dbReference type="EMBL" id="GG770381">
    <property type="protein sequence ID" value="EFG28496.2"/>
    <property type="molecule type" value="Genomic_DNA"/>
</dbReference>
<dbReference type="AlphaFoldDB" id="D6LEB1"/>
<organism evidence="2 3">
    <name type="scientific">Fusobacterium periodonticum 1_1_41FAA</name>
    <dbReference type="NCBI Taxonomy" id="469621"/>
    <lineage>
        <taxon>Bacteria</taxon>
        <taxon>Fusobacteriati</taxon>
        <taxon>Fusobacteriota</taxon>
        <taxon>Fusobacteriia</taxon>
        <taxon>Fusobacteriales</taxon>
        <taxon>Fusobacteriaceae</taxon>
        <taxon>Fusobacterium</taxon>
    </lineage>
</organism>
<dbReference type="Proteomes" id="UP000003964">
    <property type="component" value="Unassembled WGS sequence"/>
</dbReference>
<feature type="coiled-coil region" evidence="1">
    <location>
        <begin position="1"/>
        <end position="28"/>
    </location>
</feature>